<dbReference type="EMBL" id="FLOB01000010">
    <property type="protein sequence ID" value="SBS35763.1"/>
    <property type="molecule type" value="Genomic_DNA"/>
</dbReference>
<accession>A0A1A8TRC3</accession>
<dbReference type="AlphaFoldDB" id="A0A1A8TRC3"/>
<dbReference type="Pfam" id="PF00583">
    <property type="entry name" value="Acetyltransf_1"/>
    <property type="match status" value="1"/>
</dbReference>
<dbReference type="PROSITE" id="PS51186">
    <property type="entry name" value="GNAT"/>
    <property type="match status" value="1"/>
</dbReference>
<gene>
    <name evidence="2" type="ORF">MSP8886_03475</name>
</gene>
<evidence type="ECO:0000313" key="3">
    <source>
        <dbReference type="Proteomes" id="UP000092544"/>
    </source>
</evidence>
<name>A0A1A8TRC3_9GAMM</name>
<sequence length="147" mass="17419">MKLVLEPIVKSEFEDLFVRIKEGIFPYVDAVFGWDDKFQRQRLENEYSLDWFYWVKMKQDRVGVLCYKRHNASCHVHWLIVFPEWRQRNIGTSIMAFVQKKARESGCTAVTLSSFKCNANAIQFYQGLGYVIIEEEEDFVSMSLSLR</sequence>
<dbReference type="InterPro" id="IPR016181">
    <property type="entry name" value="Acyl_CoA_acyltransferase"/>
</dbReference>
<organism evidence="2 3">
    <name type="scientific">Marinomonas spartinae</name>
    <dbReference type="NCBI Taxonomy" id="1792290"/>
    <lineage>
        <taxon>Bacteria</taxon>
        <taxon>Pseudomonadati</taxon>
        <taxon>Pseudomonadota</taxon>
        <taxon>Gammaproteobacteria</taxon>
        <taxon>Oceanospirillales</taxon>
        <taxon>Oceanospirillaceae</taxon>
        <taxon>Marinomonas</taxon>
    </lineage>
</organism>
<evidence type="ECO:0000259" key="1">
    <source>
        <dbReference type="PROSITE" id="PS51186"/>
    </source>
</evidence>
<reference evidence="2 3" key="1">
    <citation type="submission" date="2016-06" db="EMBL/GenBank/DDBJ databases">
        <authorList>
            <person name="Kjaerup R.B."/>
            <person name="Dalgaard T.S."/>
            <person name="Juul-Madsen H.R."/>
        </authorList>
    </citation>
    <scope>NUCLEOTIDE SEQUENCE [LARGE SCALE GENOMIC DNA]</scope>
    <source>
        <strain evidence="2 3">CECT 8886</strain>
    </source>
</reference>
<feature type="domain" description="N-acetyltransferase" evidence="1">
    <location>
        <begin position="11"/>
        <end position="147"/>
    </location>
</feature>
<keyword evidence="2" id="KW-0808">Transferase</keyword>
<dbReference type="SUPFAM" id="SSF55729">
    <property type="entry name" value="Acyl-CoA N-acyltransferases (Nat)"/>
    <property type="match status" value="1"/>
</dbReference>
<protein>
    <submittedName>
        <fullName evidence="2">Putative acetyltransferase</fullName>
    </submittedName>
</protein>
<keyword evidence="3" id="KW-1185">Reference proteome</keyword>
<dbReference type="RefSeq" id="WP_067018724.1">
    <property type="nucleotide sequence ID" value="NZ_FLOB01000010.1"/>
</dbReference>
<dbReference type="OrthoDB" id="5892514at2"/>
<dbReference type="InterPro" id="IPR000182">
    <property type="entry name" value="GNAT_dom"/>
</dbReference>
<dbReference type="CDD" id="cd04301">
    <property type="entry name" value="NAT_SF"/>
    <property type="match status" value="1"/>
</dbReference>
<dbReference type="GO" id="GO:0016747">
    <property type="term" value="F:acyltransferase activity, transferring groups other than amino-acyl groups"/>
    <property type="evidence" value="ECO:0007669"/>
    <property type="project" value="InterPro"/>
</dbReference>
<dbReference type="Gene3D" id="3.40.630.30">
    <property type="match status" value="1"/>
</dbReference>
<dbReference type="Proteomes" id="UP000092544">
    <property type="component" value="Unassembled WGS sequence"/>
</dbReference>
<proteinExistence type="predicted"/>
<dbReference type="STRING" id="1792290.MSP8886_03475"/>
<evidence type="ECO:0000313" key="2">
    <source>
        <dbReference type="EMBL" id="SBS35763.1"/>
    </source>
</evidence>